<sequence>MVTLLFVHGTGVREPDYSNALRTIRTEVRARRPGVRVEPCDWGSALGSHLRAGGASIPGFVDQDGKGPAAPAPEDEEVARWALLYADPLAELELLVLTSAAATTAPFVPGAVARGDTLLADLTRLTDHDSLRAAWTDAGLDVPLQQAADALHGAPELRRAAAAGATAVVLPRLTARALVAYALNRSDDGDAGRLPAGRRDELVDRLTEALGGDVRGVPEAVSAAVRFSARLFESALGNRLAVARRTAWSGKSVGFFGDIVRYLVRGEAVRAVVAEAVRAQSGPVVLLGHSLGGIVSFDLLASGTLLDGAATGPGARPRKVAALVTVGSQAPLLYELDALPSRPFGSGLPPGFPPWTNVYDRRDLLSYQAAPVFDTEATDVRDVEVDNRQPVSAAHSSYWGNERFYSVLCGVLDGAAGQ</sequence>
<reference evidence="3" key="1">
    <citation type="journal article" date="2019" name="Int. J. Syst. Evol. Microbiol.">
        <title>The Global Catalogue of Microorganisms (GCM) 10K type strain sequencing project: providing services to taxonomists for standard genome sequencing and annotation.</title>
        <authorList>
            <consortium name="The Broad Institute Genomics Platform"/>
            <consortium name="The Broad Institute Genome Sequencing Center for Infectious Disease"/>
            <person name="Wu L."/>
            <person name="Ma J."/>
        </authorList>
    </citation>
    <scope>NUCLEOTIDE SEQUENCE [LARGE SCALE GENOMIC DNA]</scope>
    <source>
        <strain evidence="3">JCM 4395</strain>
    </source>
</reference>
<accession>A0ABP5ZIN7</accession>
<evidence type="ECO:0000259" key="1">
    <source>
        <dbReference type="Pfam" id="PF12697"/>
    </source>
</evidence>
<dbReference type="Pfam" id="PF12697">
    <property type="entry name" value="Abhydrolase_6"/>
    <property type="match status" value="1"/>
</dbReference>
<keyword evidence="3" id="KW-1185">Reference proteome</keyword>
<dbReference type="SUPFAM" id="SSF53474">
    <property type="entry name" value="alpha/beta-Hydrolases"/>
    <property type="match status" value="1"/>
</dbReference>
<dbReference type="InterPro" id="IPR000073">
    <property type="entry name" value="AB_hydrolase_1"/>
</dbReference>
<proteinExistence type="predicted"/>
<feature type="domain" description="AB hydrolase-1" evidence="1">
    <location>
        <begin position="267"/>
        <end position="370"/>
    </location>
</feature>
<dbReference type="EMBL" id="BAAASG010000011">
    <property type="protein sequence ID" value="GAA2499394.1"/>
    <property type="molecule type" value="Genomic_DNA"/>
</dbReference>
<organism evidence="2 3">
    <name type="scientific">Streptomyces longisporus</name>
    <dbReference type="NCBI Taxonomy" id="1948"/>
    <lineage>
        <taxon>Bacteria</taxon>
        <taxon>Bacillati</taxon>
        <taxon>Actinomycetota</taxon>
        <taxon>Actinomycetes</taxon>
        <taxon>Kitasatosporales</taxon>
        <taxon>Streptomycetaceae</taxon>
        <taxon>Streptomyces</taxon>
    </lineage>
</organism>
<evidence type="ECO:0000313" key="3">
    <source>
        <dbReference type="Proteomes" id="UP001501777"/>
    </source>
</evidence>
<dbReference type="Proteomes" id="UP001501777">
    <property type="component" value="Unassembled WGS sequence"/>
</dbReference>
<evidence type="ECO:0000313" key="2">
    <source>
        <dbReference type="EMBL" id="GAA2499394.1"/>
    </source>
</evidence>
<comment type="caution">
    <text evidence="2">The sequence shown here is derived from an EMBL/GenBank/DDBJ whole genome shotgun (WGS) entry which is preliminary data.</text>
</comment>
<gene>
    <name evidence="2" type="ORF">GCM10010276_46370</name>
</gene>
<name>A0ABP5ZIN7_STRLO</name>
<protein>
    <recommendedName>
        <fullName evidence="1">AB hydrolase-1 domain-containing protein</fullName>
    </recommendedName>
</protein>
<dbReference type="Gene3D" id="3.40.50.1820">
    <property type="entry name" value="alpha/beta hydrolase"/>
    <property type="match status" value="1"/>
</dbReference>
<dbReference type="RefSeq" id="WP_344402396.1">
    <property type="nucleotide sequence ID" value="NZ_BAAASG010000011.1"/>
</dbReference>
<dbReference type="InterPro" id="IPR029058">
    <property type="entry name" value="AB_hydrolase_fold"/>
</dbReference>